<name>A0A930KP39_9MICC</name>
<evidence type="ECO:0000313" key="1">
    <source>
        <dbReference type="EMBL" id="MBF1649093.1"/>
    </source>
</evidence>
<comment type="caution">
    <text evidence="1">The sequence shown here is derived from an EMBL/GenBank/DDBJ whole genome shotgun (WGS) entry which is preliminary data.</text>
</comment>
<gene>
    <name evidence="1" type="ORF">HXO56_03175</name>
</gene>
<protein>
    <submittedName>
        <fullName evidence="1">Uncharacterized protein</fullName>
    </submittedName>
</protein>
<dbReference type="EMBL" id="JABZXJ010000008">
    <property type="protein sequence ID" value="MBF1649093.1"/>
    <property type="molecule type" value="Genomic_DNA"/>
</dbReference>
<dbReference type="Proteomes" id="UP000769484">
    <property type="component" value="Unassembled WGS sequence"/>
</dbReference>
<organism evidence="1 2">
    <name type="scientific">Rothia dentocariosa</name>
    <dbReference type="NCBI Taxonomy" id="2047"/>
    <lineage>
        <taxon>Bacteria</taxon>
        <taxon>Bacillati</taxon>
        <taxon>Actinomycetota</taxon>
        <taxon>Actinomycetes</taxon>
        <taxon>Micrococcales</taxon>
        <taxon>Micrococcaceae</taxon>
        <taxon>Rothia</taxon>
    </lineage>
</organism>
<evidence type="ECO:0000313" key="2">
    <source>
        <dbReference type="Proteomes" id="UP000769484"/>
    </source>
</evidence>
<reference evidence="1" key="1">
    <citation type="submission" date="2020-04" db="EMBL/GenBank/DDBJ databases">
        <title>Deep metagenomics examines the oral microbiome during advanced dental caries in children, revealing novel taxa and co-occurrences with host molecules.</title>
        <authorList>
            <person name="Baker J.L."/>
            <person name="Morton J.T."/>
            <person name="Dinis M."/>
            <person name="Alvarez R."/>
            <person name="Tran N.C."/>
            <person name="Knight R."/>
            <person name="Edlund A."/>
        </authorList>
    </citation>
    <scope>NUCLEOTIDE SEQUENCE</scope>
    <source>
        <strain evidence="1">JCVI_47_bin.4</strain>
    </source>
</reference>
<dbReference type="AlphaFoldDB" id="A0A930KP39"/>
<accession>A0A930KP39</accession>
<sequence length="54" mass="5974">MVAFIGYHLARVQGLIEVLVPVGKIAMVGSWYWVVMTHTPSKVQIETSTVVFAL</sequence>
<proteinExistence type="predicted"/>